<evidence type="ECO:0000313" key="1">
    <source>
        <dbReference type="EMBL" id="GAG64292.1"/>
    </source>
</evidence>
<name>X1A281_9ZZZZ</name>
<sequence length="80" mass="8663">MDAAGKETKMGIADGDILRVTAKMSVGEDDVQNVYHLEANVTGTPSDETVFDEIADWLDDAYDDLASSMCVTVDFDSIEV</sequence>
<dbReference type="AlphaFoldDB" id="X1A281"/>
<reference evidence="1" key="1">
    <citation type="journal article" date="2014" name="Front. Microbiol.">
        <title>High frequency of phylogenetically diverse reductive dehalogenase-homologous genes in deep subseafloor sedimentary metagenomes.</title>
        <authorList>
            <person name="Kawai M."/>
            <person name="Futagami T."/>
            <person name="Toyoda A."/>
            <person name="Takaki Y."/>
            <person name="Nishi S."/>
            <person name="Hori S."/>
            <person name="Arai W."/>
            <person name="Tsubouchi T."/>
            <person name="Morono Y."/>
            <person name="Uchiyama I."/>
            <person name="Ito T."/>
            <person name="Fujiyama A."/>
            <person name="Inagaki F."/>
            <person name="Takami H."/>
        </authorList>
    </citation>
    <scope>NUCLEOTIDE SEQUENCE</scope>
    <source>
        <strain evidence="1">Expedition CK06-06</strain>
    </source>
</reference>
<gene>
    <name evidence="1" type="ORF">S01H4_07755</name>
</gene>
<dbReference type="EMBL" id="BART01002577">
    <property type="protein sequence ID" value="GAG64292.1"/>
    <property type="molecule type" value="Genomic_DNA"/>
</dbReference>
<organism evidence="1">
    <name type="scientific">marine sediment metagenome</name>
    <dbReference type="NCBI Taxonomy" id="412755"/>
    <lineage>
        <taxon>unclassified sequences</taxon>
        <taxon>metagenomes</taxon>
        <taxon>ecological metagenomes</taxon>
    </lineage>
</organism>
<feature type="non-terminal residue" evidence="1">
    <location>
        <position position="80"/>
    </location>
</feature>
<proteinExistence type="predicted"/>
<accession>X1A281</accession>
<protein>
    <submittedName>
        <fullName evidence="1">Uncharacterized protein</fullName>
    </submittedName>
</protein>
<comment type="caution">
    <text evidence="1">The sequence shown here is derived from an EMBL/GenBank/DDBJ whole genome shotgun (WGS) entry which is preliminary data.</text>
</comment>